<dbReference type="GO" id="GO:0046872">
    <property type="term" value="F:metal ion binding"/>
    <property type="evidence" value="ECO:0007669"/>
    <property type="project" value="UniProtKB-KW"/>
</dbReference>
<dbReference type="UniPathway" id="UPA00232"/>
<comment type="caution">
    <text evidence="9">The sequence shown here is derived from an EMBL/GenBank/DDBJ whole genome shotgun (WGS) entry which is preliminary data.</text>
</comment>
<dbReference type="OrthoDB" id="7559360at2"/>
<dbReference type="Proteomes" id="UP000256845">
    <property type="component" value="Unassembled WGS sequence"/>
</dbReference>
<feature type="binding site" evidence="8">
    <location>
        <position position="115"/>
    </location>
    <ligand>
        <name>Fe cation</name>
        <dbReference type="ChEBI" id="CHEBI:24875"/>
        <label>2</label>
    </ligand>
</feature>
<dbReference type="HAMAP" id="MF_01658">
    <property type="entry name" value="COQ7"/>
    <property type="match status" value="1"/>
</dbReference>
<keyword evidence="5 8" id="KW-0408">Iron</keyword>
<keyword evidence="7 8" id="KW-0472">Membrane</keyword>
<keyword evidence="2 8" id="KW-0831">Ubiquinone biosynthesis</keyword>
<dbReference type="GO" id="GO:0006744">
    <property type="term" value="P:ubiquinone biosynthetic process"/>
    <property type="evidence" value="ECO:0007669"/>
    <property type="project" value="UniProtKB-UniRule"/>
</dbReference>
<keyword evidence="8" id="KW-1003">Cell membrane</keyword>
<comment type="pathway">
    <text evidence="1 8">Cofactor biosynthesis; ubiquinone biosynthesis.</text>
</comment>
<comment type="function">
    <text evidence="8">Catalyzes the hydroxylation of 2-nonaprenyl-3-methyl-6-methoxy-1,4-benzoquinol during ubiquinone biosynthesis.</text>
</comment>
<dbReference type="Gene3D" id="1.20.1260.10">
    <property type="match status" value="1"/>
</dbReference>
<evidence type="ECO:0000256" key="7">
    <source>
        <dbReference type="ARBA" id="ARBA00023136"/>
    </source>
</evidence>
<reference evidence="9 10" key="1">
    <citation type="submission" date="2018-07" db="EMBL/GenBank/DDBJ databases">
        <title>Genomic Encyclopedia of Type Strains, Phase III (KMG-III): the genomes of soil and plant-associated and newly described type strains.</title>
        <authorList>
            <person name="Whitman W."/>
        </authorList>
    </citation>
    <scope>NUCLEOTIDE SEQUENCE [LARGE SCALE GENOMIC DNA]</scope>
    <source>
        <strain evidence="9 10">CECT 8488</strain>
    </source>
</reference>
<comment type="cofactor">
    <cofactor evidence="8">
        <name>Fe cation</name>
        <dbReference type="ChEBI" id="CHEBI:24875"/>
    </cofactor>
    <text evidence="8">Binds 2 iron ions per subunit.</text>
</comment>
<dbReference type="EC" id="1.14.99.60" evidence="8"/>
<dbReference type="CDD" id="cd01042">
    <property type="entry name" value="DMQH"/>
    <property type="match status" value="1"/>
</dbReference>
<comment type="subcellular location">
    <subcellularLocation>
        <location evidence="8">Cell membrane</location>
        <topology evidence="8">Peripheral membrane protein</topology>
    </subcellularLocation>
</comment>
<feature type="binding site" evidence="8">
    <location>
        <position position="66"/>
    </location>
    <ligand>
        <name>Fe cation</name>
        <dbReference type="ChEBI" id="CHEBI:24875"/>
        <label>1</label>
    </ligand>
</feature>
<feature type="binding site" evidence="8">
    <location>
        <position position="149"/>
    </location>
    <ligand>
        <name>Fe cation</name>
        <dbReference type="ChEBI" id="CHEBI:24875"/>
        <label>2</label>
    </ligand>
</feature>
<keyword evidence="6 8" id="KW-0503">Monooxygenase</keyword>
<dbReference type="EMBL" id="QRDW01000003">
    <property type="protein sequence ID" value="RED51291.1"/>
    <property type="molecule type" value="Genomic_DNA"/>
</dbReference>
<keyword evidence="10" id="KW-1185">Reference proteome</keyword>
<evidence type="ECO:0000313" key="9">
    <source>
        <dbReference type="EMBL" id="RED51291.1"/>
    </source>
</evidence>
<evidence type="ECO:0000313" key="10">
    <source>
        <dbReference type="Proteomes" id="UP000256845"/>
    </source>
</evidence>
<evidence type="ECO:0000256" key="2">
    <source>
        <dbReference type="ARBA" id="ARBA00022688"/>
    </source>
</evidence>
<name>A0A3D9HPQ0_9PROT</name>
<comment type="catalytic activity">
    <reaction evidence="8">
        <text>a 5-methoxy-2-methyl-3-(all-trans-polyprenyl)benzene-1,4-diol + AH2 + O2 = a 3-demethylubiquinol + A + H2O</text>
        <dbReference type="Rhea" id="RHEA:50908"/>
        <dbReference type="Rhea" id="RHEA-COMP:10859"/>
        <dbReference type="Rhea" id="RHEA-COMP:10914"/>
        <dbReference type="ChEBI" id="CHEBI:13193"/>
        <dbReference type="ChEBI" id="CHEBI:15377"/>
        <dbReference type="ChEBI" id="CHEBI:15379"/>
        <dbReference type="ChEBI" id="CHEBI:17499"/>
        <dbReference type="ChEBI" id="CHEBI:84167"/>
        <dbReference type="ChEBI" id="CHEBI:84422"/>
        <dbReference type="EC" id="1.14.99.60"/>
    </reaction>
</comment>
<evidence type="ECO:0000256" key="4">
    <source>
        <dbReference type="ARBA" id="ARBA00023002"/>
    </source>
</evidence>
<evidence type="ECO:0000256" key="6">
    <source>
        <dbReference type="ARBA" id="ARBA00023033"/>
    </source>
</evidence>
<evidence type="ECO:0000256" key="8">
    <source>
        <dbReference type="HAMAP-Rule" id="MF_01658"/>
    </source>
</evidence>
<dbReference type="PANTHER" id="PTHR11237">
    <property type="entry name" value="COENZYME Q10 BIOSYNTHESIS PROTEIN 7"/>
    <property type="match status" value="1"/>
</dbReference>
<feature type="binding site" evidence="8">
    <location>
        <position position="63"/>
    </location>
    <ligand>
        <name>Fe cation</name>
        <dbReference type="ChEBI" id="CHEBI:24875"/>
        <label>2</label>
    </ligand>
</feature>
<keyword evidence="4 8" id="KW-0560">Oxidoreductase</keyword>
<dbReference type="GO" id="GO:0008682">
    <property type="term" value="F:3-demethoxyubiquinol 3-hydroxylase activity"/>
    <property type="evidence" value="ECO:0007669"/>
    <property type="project" value="UniProtKB-EC"/>
</dbReference>
<feature type="binding site" evidence="8">
    <location>
        <position position="149"/>
    </location>
    <ligand>
        <name>Fe cation</name>
        <dbReference type="ChEBI" id="CHEBI:24875"/>
        <label>1</label>
    </ligand>
</feature>
<sequence>MSSHPRKGPSHLPGDPRPNRQLERAIRVNHAGEYGAKRIYAGQIAVLGNEECGDTLRHMAEQEQVHLDAFSKELNERRIRPSALSPLWHVMGYALGAGTAMISEKAAMACTVAVEEVIDEHYAQQRDWLAGEGKEPELVEMIERFRQEEVEHRDIGYENGAEDAPAYPLLTGAIKKGSKLAIWLAERV</sequence>
<comment type="similarity">
    <text evidence="8">Belongs to the COQ7 family.</text>
</comment>
<keyword evidence="3 8" id="KW-0479">Metal-binding</keyword>
<dbReference type="RefSeq" id="WP_115936194.1">
    <property type="nucleotide sequence ID" value="NZ_QRDW01000003.1"/>
</dbReference>
<evidence type="ECO:0000256" key="5">
    <source>
        <dbReference type="ARBA" id="ARBA00023004"/>
    </source>
</evidence>
<dbReference type="PANTHER" id="PTHR11237:SF4">
    <property type="entry name" value="5-DEMETHOXYUBIQUINONE HYDROXYLASE, MITOCHONDRIAL"/>
    <property type="match status" value="1"/>
</dbReference>
<gene>
    <name evidence="8" type="primary">coq7</name>
    <name evidence="9" type="ORF">DFP90_10391</name>
</gene>
<proteinExistence type="inferred from homology"/>
<feature type="binding site" evidence="8">
    <location>
        <position position="63"/>
    </location>
    <ligand>
        <name>Fe cation</name>
        <dbReference type="ChEBI" id="CHEBI:24875"/>
        <label>1</label>
    </ligand>
</feature>
<evidence type="ECO:0000256" key="1">
    <source>
        <dbReference type="ARBA" id="ARBA00004749"/>
    </source>
</evidence>
<keyword evidence="9" id="KW-0830">Ubiquinone</keyword>
<organism evidence="9 10">
    <name type="scientific">Aestuariispira insulae</name>
    <dbReference type="NCBI Taxonomy" id="1461337"/>
    <lineage>
        <taxon>Bacteria</taxon>
        <taxon>Pseudomonadati</taxon>
        <taxon>Pseudomonadota</taxon>
        <taxon>Alphaproteobacteria</taxon>
        <taxon>Rhodospirillales</taxon>
        <taxon>Kiloniellaceae</taxon>
        <taxon>Aestuariispira</taxon>
    </lineage>
</organism>
<dbReference type="AlphaFoldDB" id="A0A3D9HPQ0"/>
<dbReference type="SUPFAM" id="SSF47240">
    <property type="entry name" value="Ferritin-like"/>
    <property type="match status" value="1"/>
</dbReference>
<dbReference type="InterPro" id="IPR011566">
    <property type="entry name" value="Ubq_synth_Coq7"/>
</dbReference>
<protein>
    <recommendedName>
        <fullName evidence="8">3-demethoxyubiquinol 3-hydroxylase</fullName>
        <shortName evidence="8">DMQ hydroxylase</shortName>
        <ecNumber evidence="8">1.14.99.60</ecNumber>
    </recommendedName>
    <alternativeName>
        <fullName evidence="8">2-nonaprenyl-3-methyl-6-methoxy-1,4-benzoquinol hydroxylase</fullName>
    </alternativeName>
</protein>
<evidence type="ECO:0000256" key="3">
    <source>
        <dbReference type="ARBA" id="ARBA00022723"/>
    </source>
</evidence>
<dbReference type="Pfam" id="PF03232">
    <property type="entry name" value="COQ7"/>
    <property type="match status" value="1"/>
</dbReference>
<feature type="binding site" evidence="8">
    <location>
        <position position="33"/>
    </location>
    <ligand>
        <name>Fe cation</name>
        <dbReference type="ChEBI" id="CHEBI:24875"/>
        <label>1</label>
    </ligand>
</feature>
<accession>A0A3D9HPQ0</accession>
<dbReference type="GO" id="GO:0005886">
    <property type="term" value="C:plasma membrane"/>
    <property type="evidence" value="ECO:0007669"/>
    <property type="project" value="UniProtKB-SubCell"/>
</dbReference>
<dbReference type="InterPro" id="IPR012347">
    <property type="entry name" value="Ferritin-like"/>
</dbReference>
<dbReference type="InterPro" id="IPR009078">
    <property type="entry name" value="Ferritin-like_SF"/>
</dbReference>
<feature type="binding site" evidence="8">
    <location>
        <position position="152"/>
    </location>
    <ligand>
        <name>Fe cation</name>
        <dbReference type="ChEBI" id="CHEBI:24875"/>
        <label>2</label>
    </ligand>
</feature>